<feature type="binding site" evidence="8">
    <location>
        <position position="107"/>
    </location>
    <ligand>
        <name>shikimate</name>
        <dbReference type="ChEBI" id="CHEBI:36208"/>
    </ligand>
</feature>
<evidence type="ECO:0000256" key="7">
    <source>
        <dbReference type="ARBA" id="ARBA00049442"/>
    </source>
</evidence>
<dbReference type="Pfam" id="PF08501">
    <property type="entry name" value="Shikimate_dh_N"/>
    <property type="match status" value="1"/>
</dbReference>
<comment type="pathway">
    <text evidence="1 8">Metabolic intermediate biosynthesis; chorismate biosynthesis; chorismate from D-erythrose 4-phosphate and phosphoenolpyruvate: step 4/7.</text>
</comment>
<dbReference type="EC" id="1.1.1.25" evidence="2 8"/>
<feature type="domain" description="Shikimate dehydrogenase substrate binding N-terminal" evidence="9">
    <location>
        <begin position="12"/>
        <end position="94"/>
    </location>
</feature>
<comment type="function">
    <text evidence="8">Involved in the biosynthesis of the chorismate, which leads to the biosynthesis of aromatic amino acids. Catalyzes the reversible NADPH linked reduction of 3-dehydroshikimate (DHSA) to yield shikimate (SA).</text>
</comment>
<dbReference type="RefSeq" id="WP_166915616.1">
    <property type="nucleotide sequence ID" value="NZ_CP050253.1"/>
</dbReference>
<evidence type="ECO:0000259" key="9">
    <source>
        <dbReference type="Pfam" id="PF08501"/>
    </source>
</evidence>
<dbReference type="SUPFAM" id="SSF53223">
    <property type="entry name" value="Aminoacid dehydrogenase-like, N-terminal domain"/>
    <property type="match status" value="1"/>
</dbReference>
<evidence type="ECO:0000313" key="11">
    <source>
        <dbReference type="Proteomes" id="UP000501168"/>
    </source>
</evidence>
<keyword evidence="4 8" id="KW-0521">NADP</keyword>
<organism evidence="10 11">
    <name type="scientific">Zophobihabitans entericus</name>
    <dbReference type="NCBI Taxonomy" id="1635327"/>
    <lineage>
        <taxon>Bacteria</taxon>
        <taxon>Pseudomonadati</taxon>
        <taxon>Pseudomonadota</taxon>
        <taxon>Gammaproteobacteria</taxon>
        <taxon>Orbales</taxon>
        <taxon>Orbaceae</taxon>
        <taxon>Zophobihabitans</taxon>
    </lineage>
</organism>
<dbReference type="Proteomes" id="UP000501168">
    <property type="component" value="Chromosome"/>
</dbReference>
<dbReference type="GO" id="GO:0005829">
    <property type="term" value="C:cytosol"/>
    <property type="evidence" value="ECO:0007669"/>
    <property type="project" value="TreeGrafter"/>
</dbReference>
<feature type="binding site" evidence="8">
    <location>
        <position position="221"/>
    </location>
    <ligand>
        <name>shikimate</name>
        <dbReference type="ChEBI" id="CHEBI:36208"/>
    </ligand>
</feature>
<dbReference type="InterPro" id="IPR046346">
    <property type="entry name" value="Aminoacid_DH-like_N_sf"/>
</dbReference>
<dbReference type="PANTHER" id="PTHR21089">
    <property type="entry name" value="SHIKIMATE DEHYDROGENASE"/>
    <property type="match status" value="1"/>
</dbReference>
<dbReference type="Gene3D" id="3.40.50.720">
    <property type="entry name" value="NAD(P)-binding Rossmann-like Domain"/>
    <property type="match status" value="1"/>
</dbReference>
<dbReference type="SUPFAM" id="SSF51735">
    <property type="entry name" value="NAD(P)-binding Rossmann-fold domains"/>
    <property type="match status" value="1"/>
</dbReference>
<feature type="active site" description="Proton acceptor" evidence="8">
    <location>
        <position position="71"/>
    </location>
</feature>
<dbReference type="InParanoid" id="A0A6G9IC23"/>
<feature type="binding site" evidence="8">
    <location>
        <position position="83"/>
    </location>
    <ligand>
        <name>NADP(+)</name>
        <dbReference type="ChEBI" id="CHEBI:58349"/>
    </ligand>
</feature>
<evidence type="ECO:0000256" key="4">
    <source>
        <dbReference type="ARBA" id="ARBA00022857"/>
    </source>
</evidence>
<feature type="binding site" evidence="8">
    <location>
        <position position="242"/>
    </location>
    <ligand>
        <name>NADP(+)</name>
        <dbReference type="ChEBI" id="CHEBI:58349"/>
    </ligand>
</feature>
<dbReference type="GO" id="GO:0019632">
    <property type="term" value="P:shikimate metabolic process"/>
    <property type="evidence" value="ECO:0007669"/>
    <property type="project" value="InterPro"/>
</dbReference>
<dbReference type="GO" id="GO:0009423">
    <property type="term" value="P:chorismate biosynthetic process"/>
    <property type="evidence" value="ECO:0007669"/>
    <property type="project" value="UniProtKB-UniRule"/>
</dbReference>
<evidence type="ECO:0000256" key="1">
    <source>
        <dbReference type="ARBA" id="ARBA00004871"/>
    </source>
</evidence>
<dbReference type="InterPro" id="IPR022893">
    <property type="entry name" value="Shikimate_DH_fam"/>
</dbReference>
<dbReference type="KEGG" id="orb:IPMB12_05230"/>
<dbReference type="PANTHER" id="PTHR21089:SF1">
    <property type="entry name" value="BIFUNCTIONAL 3-DEHYDROQUINATE DEHYDRATASE_SHIKIMATE DEHYDROGENASE, CHLOROPLASTIC"/>
    <property type="match status" value="1"/>
</dbReference>
<protein>
    <recommendedName>
        <fullName evidence="2 8">Shikimate dehydrogenase (NADP(+))</fullName>
        <shortName evidence="8">SDH</shortName>
        <ecNumber evidence="2 8">1.1.1.25</ecNumber>
    </recommendedName>
</protein>
<dbReference type="UniPathway" id="UPA00053">
    <property type="reaction ID" value="UER00087"/>
</dbReference>
<dbReference type="GO" id="GO:0009073">
    <property type="term" value="P:aromatic amino acid family biosynthetic process"/>
    <property type="evidence" value="ECO:0007669"/>
    <property type="project" value="UniProtKB-KW"/>
</dbReference>
<evidence type="ECO:0000256" key="2">
    <source>
        <dbReference type="ARBA" id="ARBA00012962"/>
    </source>
</evidence>
<feature type="binding site" evidence="8">
    <location>
        <begin position="20"/>
        <end position="22"/>
    </location>
    <ligand>
        <name>shikimate</name>
        <dbReference type="ChEBI" id="CHEBI:36208"/>
    </ligand>
</feature>
<keyword evidence="3 8" id="KW-0028">Amino-acid biosynthesis</keyword>
<accession>A0A6G9IC23</accession>
<dbReference type="AlphaFoldDB" id="A0A6G9IC23"/>
<feature type="binding site" evidence="8">
    <location>
        <position position="67"/>
    </location>
    <ligand>
        <name>shikimate</name>
        <dbReference type="ChEBI" id="CHEBI:36208"/>
    </ligand>
</feature>
<keyword evidence="6 8" id="KW-0057">Aromatic amino acid biosynthesis</keyword>
<evidence type="ECO:0000256" key="5">
    <source>
        <dbReference type="ARBA" id="ARBA00023002"/>
    </source>
</evidence>
<dbReference type="EMBL" id="CP050253">
    <property type="protein sequence ID" value="QIQ21130.1"/>
    <property type="molecule type" value="Genomic_DNA"/>
</dbReference>
<comment type="caution">
    <text evidence="8">Lacks conserved residue(s) required for the propagation of feature annotation.</text>
</comment>
<evidence type="ECO:0000256" key="3">
    <source>
        <dbReference type="ARBA" id="ARBA00022605"/>
    </source>
</evidence>
<dbReference type="GO" id="GO:0008652">
    <property type="term" value="P:amino acid biosynthetic process"/>
    <property type="evidence" value="ECO:0007669"/>
    <property type="project" value="UniProtKB-KW"/>
</dbReference>
<dbReference type="InterPro" id="IPR011342">
    <property type="entry name" value="Shikimate_DH"/>
</dbReference>
<evidence type="ECO:0000313" key="10">
    <source>
        <dbReference type="EMBL" id="QIQ21130.1"/>
    </source>
</evidence>
<keyword evidence="11" id="KW-1185">Reference proteome</keyword>
<feature type="binding site" evidence="8">
    <location>
        <position position="92"/>
    </location>
    <ligand>
        <name>shikimate</name>
        <dbReference type="ChEBI" id="CHEBI:36208"/>
    </ligand>
</feature>
<dbReference type="GO" id="GO:0004764">
    <property type="term" value="F:shikimate 3-dehydrogenase (NADP+) activity"/>
    <property type="evidence" value="ECO:0007669"/>
    <property type="project" value="UniProtKB-UniRule"/>
</dbReference>
<dbReference type="HAMAP" id="MF_00222">
    <property type="entry name" value="Shikimate_DH_AroE"/>
    <property type="match status" value="1"/>
</dbReference>
<dbReference type="NCBIfam" id="TIGR00507">
    <property type="entry name" value="aroE"/>
    <property type="match status" value="1"/>
</dbReference>
<dbReference type="CDD" id="cd01065">
    <property type="entry name" value="NAD_bind_Shikimate_DH"/>
    <property type="match status" value="1"/>
</dbReference>
<reference evidence="10 11" key="1">
    <citation type="submission" date="2020-03" db="EMBL/GenBank/DDBJ databases">
        <title>Complete genome sequence of Orbus sp. IPMB12 (BCRC 80908).</title>
        <authorList>
            <person name="Lo W.-S."/>
            <person name="Chang T.-H."/>
            <person name="Kuo C.-H."/>
        </authorList>
    </citation>
    <scope>NUCLEOTIDE SEQUENCE [LARGE SCALE GENOMIC DNA]</scope>
    <source>
        <strain evidence="10 11">IPMB12</strain>
    </source>
</reference>
<feature type="binding site" evidence="8">
    <location>
        <begin position="131"/>
        <end position="135"/>
    </location>
    <ligand>
        <name>NADP(+)</name>
        <dbReference type="ChEBI" id="CHEBI:58349"/>
    </ligand>
</feature>
<gene>
    <name evidence="8 10" type="primary">aroE</name>
    <name evidence="10" type="ORF">IPMB12_05230</name>
</gene>
<name>A0A6G9IC23_9GAMM</name>
<comment type="similarity">
    <text evidence="8">Belongs to the shikimate dehydrogenase family.</text>
</comment>
<comment type="subunit">
    <text evidence="8">Homodimer.</text>
</comment>
<sequence length="276" mass="30397">MSQISVPNIYGILGYPLGQSMSPLIHNTSFKDNGINAAYYSFPTPPEKIATFMEAIRLLNIRGCSVTIPHKQTILPYLDKVTDRVKKIGAANLIYWEGDKLCGDNTDIIGFMAPLQANKPNPAYKKILILGAGGAARAAVVGLQDLGYTDITVTDIVEDLPAKLAKDFNLKTISWDKRDTVDAQIIVNASPLGMKGKYEDESPYKAEWFKGKKGIAYDIVYTPYVTLFRKYAEEAGWESISGREMFIGQADAQFKAWTGKNLSKDAVQAVIDALSK</sequence>
<keyword evidence="5 8" id="KW-0560">Oxidoreductase</keyword>
<dbReference type="GO" id="GO:0050661">
    <property type="term" value="F:NADP binding"/>
    <property type="evidence" value="ECO:0007669"/>
    <property type="project" value="InterPro"/>
</dbReference>
<proteinExistence type="inferred from homology"/>
<dbReference type="InterPro" id="IPR036291">
    <property type="entry name" value="NAD(P)-bd_dom_sf"/>
</dbReference>
<comment type="catalytic activity">
    <reaction evidence="7 8">
        <text>shikimate + NADP(+) = 3-dehydroshikimate + NADPH + H(+)</text>
        <dbReference type="Rhea" id="RHEA:17737"/>
        <dbReference type="ChEBI" id="CHEBI:15378"/>
        <dbReference type="ChEBI" id="CHEBI:16630"/>
        <dbReference type="ChEBI" id="CHEBI:36208"/>
        <dbReference type="ChEBI" id="CHEBI:57783"/>
        <dbReference type="ChEBI" id="CHEBI:58349"/>
        <dbReference type="EC" id="1.1.1.25"/>
    </reaction>
</comment>
<dbReference type="Gene3D" id="3.40.50.10860">
    <property type="entry name" value="Leucine Dehydrogenase, chain A, domain 1"/>
    <property type="match status" value="1"/>
</dbReference>
<evidence type="ECO:0000256" key="6">
    <source>
        <dbReference type="ARBA" id="ARBA00023141"/>
    </source>
</evidence>
<evidence type="ECO:0000256" key="8">
    <source>
        <dbReference type="HAMAP-Rule" id="MF_00222"/>
    </source>
</evidence>
<dbReference type="InterPro" id="IPR013708">
    <property type="entry name" value="Shikimate_DH-bd_N"/>
</dbReference>
<feature type="binding site" evidence="8">
    <location>
        <position position="219"/>
    </location>
    <ligand>
        <name>NADP(+)</name>
        <dbReference type="ChEBI" id="CHEBI:58349"/>
    </ligand>
</feature>
<feature type="binding site" evidence="8">
    <location>
        <position position="249"/>
    </location>
    <ligand>
        <name>shikimate</name>
        <dbReference type="ChEBI" id="CHEBI:36208"/>
    </ligand>
</feature>